<dbReference type="EMBL" id="CP051142">
    <property type="protein sequence ID" value="QIX00309.1"/>
    <property type="molecule type" value="Genomic_DNA"/>
</dbReference>
<protein>
    <submittedName>
        <fullName evidence="2">Uncharacterized protein</fullName>
    </submittedName>
</protein>
<reference evidence="2 3" key="1">
    <citation type="journal article" date="2016" name="Sci. Rep.">
        <title>Peltaster fructicola genome reveals evolution from an invasive phytopathogen to an ectophytic parasite.</title>
        <authorList>
            <person name="Xu C."/>
            <person name="Chen H."/>
            <person name="Gleason M.L."/>
            <person name="Xu J.R."/>
            <person name="Liu H."/>
            <person name="Zhang R."/>
            <person name="Sun G."/>
        </authorList>
    </citation>
    <scope>NUCLEOTIDE SEQUENCE [LARGE SCALE GENOMIC DNA]</scope>
    <source>
        <strain evidence="2 3">LNHT1506</strain>
    </source>
</reference>
<evidence type="ECO:0000313" key="3">
    <source>
        <dbReference type="Proteomes" id="UP000503462"/>
    </source>
</evidence>
<feature type="signal peptide" evidence="1">
    <location>
        <begin position="1"/>
        <end position="19"/>
    </location>
</feature>
<proteinExistence type="predicted"/>
<dbReference type="Proteomes" id="UP000503462">
    <property type="component" value="Chromosome 4"/>
</dbReference>
<feature type="chain" id="PRO_5026220811" evidence="1">
    <location>
        <begin position="20"/>
        <end position="71"/>
    </location>
</feature>
<organism evidence="2 3">
    <name type="scientific">Peltaster fructicola</name>
    <dbReference type="NCBI Taxonomy" id="286661"/>
    <lineage>
        <taxon>Eukaryota</taxon>
        <taxon>Fungi</taxon>
        <taxon>Dikarya</taxon>
        <taxon>Ascomycota</taxon>
        <taxon>Pezizomycotina</taxon>
        <taxon>Dothideomycetes</taxon>
        <taxon>Dothideomycetes incertae sedis</taxon>
        <taxon>Peltaster</taxon>
    </lineage>
</organism>
<sequence>MSALLKSLTVLSGLTVTGAAAVYSTRQQTDFSTAALKTGELDVSIKEAIKPRLPSEFFSFTLRDYKISNAA</sequence>
<gene>
    <name evidence="2" type="ORF">AMS68_005826</name>
</gene>
<keyword evidence="3" id="KW-1185">Reference proteome</keyword>
<dbReference type="OrthoDB" id="3906425at2759"/>
<name>A0A6H0Y0B7_9PEZI</name>
<evidence type="ECO:0000313" key="2">
    <source>
        <dbReference type="EMBL" id="QIX00309.1"/>
    </source>
</evidence>
<accession>A0A6H0Y0B7</accession>
<evidence type="ECO:0000256" key="1">
    <source>
        <dbReference type="SAM" id="SignalP"/>
    </source>
</evidence>
<keyword evidence="1" id="KW-0732">Signal</keyword>
<dbReference type="AlphaFoldDB" id="A0A6H0Y0B7"/>